<organism evidence="2 3">
    <name type="scientific">Pontibacter diazotrophicus</name>
    <dbReference type="NCBI Taxonomy" id="1400979"/>
    <lineage>
        <taxon>Bacteria</taxon>
        <taxon>Pseudomonadati</taxon>
        <taxon>Bacteroidota</taxon>
        <taxon>Cytophagia</taxon>
        <taxon>Cytophagales</taxon>
        <taxon>Hymenobacteraceae</taxon>
        <taxon>Pontibacter</taxon>
    </lineage>
</organism>
<evidence type="ECO:0000313" key="3">
    <source>
        <dbReference type="Proteomes" id="UP000256708"/>
    </source>
</evidence>
<dbReference type="OrthoDB" id="9815116at2"/>
<keyword evidence="3" id="KW-1185">Reference proteome</keyword>
<proteinExistence type="predicted"/>
<gene>
    <name evidence="2" type="ORF">DXT99_25280</name>
</gene>
<reference evidence="3" key="1">
    <citation type="submission" date="2018-08" db="EMBL/GenBank/DDBJ databases">
        <authorList>
            <person name="Liu Z.-W."/>
            <person name="Du Z.-J."/>
        </authorList>
    </citation>
    <scope>NUCLEOTIDE SEQUENCE [LARGE SCALE GENOMIC DNA]</scope>
    <source>
        <strain evidence="3">H4X</strain>
    </source>
</reference>
<dbReference type="InterPro" id="IPR027417">
    <property type="entry name" value="P-loop_NTPase"/>
</dbReference>
<protein>
    <submittedName>
        <fullName evidence="2">ParA family protein</fullName>
    </submittedName>
</protein>
<accession>A0A3D8L141</accession>
<dbReference type="PANTHER" id="PTHR13696">
    <property type="entry name" value="P-LOOP CONTAINING NUCLEOSIDE TRIPHOSPHATE HYDROLASE"/>
    <property type="match status" value="1"/>
</dbReference>
<dbReference type="FunFam" id="3.40.50.300:FF:000285">
    <property type="entry name" value="Sporulation initiation inhibitor Soj"/>
    <property type="match status" value="1"/>
</dbReference>
<dbReference type="EMBL" id="QRGR01000045">
    <property type="protein sequence ID" value="RDV11129.1"/>
    <property type="molecule type" value="Genomic_DNA"/>
</dbReference>
<dbReference type="RefSeq" id="WP_115568382.1">
    <property type="nucleotide sequence ID" value="NZ_QRGR01000045.1"/>
</dbReference>
<sequence>MTKVLSIVNAKGGVAKTTSTLGIGYALKERGMKVLLVDLDAQANLTTSIGIDPREELNISDALLDNCKITAVIREANGLDIAYSGHSLISRENAVAHSVAGAAKLRSILKKVKDKYDYVIIDCPPSLGIYTVNALIASDKVYIPMAAEPFAWKGLDKMLETINIIVEEELNPKLKLGGLFFTNHSKNAQTILGKTIVKEAQDQLGDKVMKTAIRTNVALNECLVMNQDVFSYAPDSNGAKDYRELTQEIVNN</sequence>
<evidence type="ECO:0000259" key="1">
    <source>
        <dbReference type="Pfam" id="PF13614"/>
    </source>
</evidence>
<dbReference type="PANTHER" id="PTHR13696:SF52">
    <property type="entry name" value="PARA FAMILY PROTEIN CT_582"/>
    <property type="match status" value="1"/>
</dbReference>
<dbReference type="InterPro" id="IPR050678">
    <property type="entry name" value="DNA_Partitioning_ATPase"/>
</dbReference>
<feature type="domain" description="AAA" evidence="1">
    <location>
        <begin position="2"/>
        <end position="175"/>
    </location>
</feature>
<dbReference type="CDD" id="cd02042">
    <property type="entry name" value="ParAB_family"/>
    <property type="match status" value="1"/>
</dbReference>
<dbReference type="AlphaFoldDB" id="A0A3D8L141"/>
<dbReference type="InterPro" id="IPR025669">
    <property type="entry name" value="AAA_dom"/>
</dbReference>
<dbReference type="Pfam" id="PF13614">
    <property type="entry name" value="AAA_31"/>
    <property type="match status" value="1"/>
</dbReference>
<dbReference type="SUPFAM" id="SSF52540">
    <property type="entry name" value="P-loop containing nucleoside triphosphate hydrolases"/>
    <property type="match status" value="1"/>
</dbReference>
<name>A0A3D8L141_9BACT</name>
<comment type="caution">
    <text evidence="2">The sequence shown here is derived from an EMBL/GenBank/DDBJ whole genome shotgun (WGS) entry which is preliminary data.</text>
</comment>
<evidence type="ECO:0000313" key="2">
    <source>
        <dbReference type="EMBL" id="RDV11129.1"/>
    </source>
</evidence>
<dbReference type="Proteomes" id="UP000256708">
    <property type="component" value="Unassembled WGS sequence"/>
</dbReference>
<dbReference type="Gene3D" id="3.40.50.300">
    <property type="entry name" value="P-loop containing nucleotide triphosphate hydrolases"/>
    <property type="match status" value="1"/>
</dbReference>